<reference evidence="2 3" key="1">
    <citation type="submission" date="2024-02" db="EMBL/GenBank/DDBJ databases">
        <title>High-quality chromosome-scale genome assembly of Pensacola bahiagrass (Paspalum notatum Flugge var. saurae).</title>
        <authorList>
            <person name="Vega J.M."/>
            <person name="Podio M."/>
            <person name="Orjuela J."/>
            <person name="Siena L.A."/>
            <person name="Pessino S.C."/>
            <person name="Combes M.C."/>
            <person name="Mariac C."/>
            <person name="Albertini E."/>
            <person name="Pupilli F."/>
            <person name="Ortiz J.P.A."/>
            <person name="Leblanc O."/>
        </authorList>
    </citation>
    <scope>NUCLEOTIDE SEQUENCE [LARGE SCALE GENOMIC DNA]</scope>
    <source>
        <strain evidence="2">R1</strain>
        <tissue evidence="2">Leaf</tissue>
    </source>
</reference>
<dbReference type="AlphaFoldDB" id="A0AAQ3XDF2"/>
<evidence type="ECO:0000313" key="3">
    <source>
        <dbReference type="Proteomes" id="UP001341281"/>
    </source>
</evidence>
<evidence type="ECO:0000256" key="1">
    <source>
        <dbReference type="SAM" id="MobiDB-lite"/>
    </source>
</evidence>
<keyword evidence="3" id="KW-1185">Reference proteome</keyword>
<evidence type="ECO:0000313" key="2">
    <source>
        <dbReference type="EMBL" id="WVZ93761.1"/>
    </source>
</evidence>
<gene>
    <name evidence="2" type="ORF">U9M48_039718</name>
</gene>
<dbReference type="Proteomes" id="UP001341281">
    <property type="component" value="Chromosome 09"/>
</dbReference>
<protein>
    <submittedName>
        <fullName evidence="2">Uncharacterized protein</fullName>
    </submittedName>
</protein>
<sequence length="67" mass="7910">MQIFRPDSPVCVAEKLRFGHLACLSQIRDQEPSVWSYFNQRWCRRPTKPQTRPGGPISHVWKEELSK</sequence>
<accession>A0AAQ3XDF2</accession>
<name>A0AAQ3XDF2_PASNO</name>
<proteinExistence type="predicted"/>
<organism evidence="2 3">
    <name type="scientific">Paspalum notatum var. saurae</name>
    <dbReference type="NCBI Taxonomy" id="547442"/>
    <lineage>
        <taxon>Eukaryota</taxon>
        <taxon>Viridiplantae</taxon>
        <taxon>Streptophyta</taxon>
        <taxon>Embryophyta</taxon>
        <taxon>Tracheophyta</taxon>
        <taxon>Spermatophyta</taxon>
        <taxon>Magnoliopsida</taxon>
        <taxon>Liliopsida</taxon>
        <taxon>Poales</taxon>
        <taxon>Poaceae</taxon>
        <taxon>PACMAD clade</taxon>
        <taxon>Panicoideae</taxon>
        <taxon>Andropogonodae</taxon>
        <taxon>Paspaleae</taxon>
        <taxon>Paspalinae</taxon>
        <taxon>Paspalum</taxon>
    </lineage>
</organism>
<feature type="region of interest" description="Disordered" evidence="1">
    <location>
        <begin position="48"/>
        <end position="67"/>
    </location>
</feature>
<dbReference type="EMBL" id="CP144753">
    <property type="protein sequence ID" value="WVZ93761.1"/>
    <property type="molecule type" value="Genomic_DNA"/>
</dbReference>